<organism evidence="3 4">
    <name type="scientific">Metarhizium robertsii</name>
    <dbReference type="NCBI Taxonomy" id="568076"/>
    <lineage>
        <taxon>Eukaryota</taxon>
        <taxon>Fungi</taxon>
        <taxon>Dikarya</taxon>
        <taxon>Ascomycota</taxon>
        <taxon>Pezizomycotina</taxon>
        <taxon>Sordariomycetes</taxon>
        <taxon>Hypocreomycetidae</taxon>
        <taxon>Hypocreales</taxon>
        <taxon>Clavicipitaceae</taxon>
        <taxon>Metarhizium</taxon>
    </lineage>
</organism>
<evidence type="ECO:0000259" key="2">
    <source>
        <dbReference type="Pfam" id="PF12697"/>
    </source>
</evidence>
<proteinExistence type="predicted"/>
<feature type="region of interest" description="Disordered" evidence="1">
    <location>
        <begin position="343"/>
        <end position="364"/>
    </location>
</feature>
<dbReference type="AlphaFoldDB" id="A0A014P4F4"/>
<dbReference type="GO" id="GO:0046464">
    <property type="term" value="P:acylglycerol catabolic process"/>
    <property type="evidence" value="ECO:0007669"/>
    <property type="project" value="TreeGrafter"/>
</dbReference>
<reference evidence="3 4" key="1">
    <citation type="submission" date="2014-02" db="EMBL/GenBank/DDBJ databases">
        <title>The genome sequence of the entomopathogenic fungus Metarhizium robertsii ARSEF 2575.</title>
        <authorList>
            <person name="Giuliano Garisto Donzelli B."/>
            <person name="Roe B.A."/>
            <person name="Macmil S.L."/>
            <person name="Krasnoff S.B."/>
            <person name="Gibson D.M."/>
        </authorList>
    </citation>
    <scope>NUCLEOTIDE SEQUENCE [LARGE SCALE GENOMIC DNA]</scope>
    <source>
        <strain evidence="3 4">ARSEF 2575</strain>
    </source>
</reference>
<gene>
    <name evidence="3" type="ORF">X797_010549</name>
</gene>
<dbReference type="HOGENOM" id="CLU_036837_0_0_1"/>
<dbReference type="EMBL" id="JELW01000050">
    <property type="protein sequence ID" value="EXU96431.1"/>
    <property type="molecule type" value="Genomic_DNA"/>
</dbReference>
<dbReference type="Proteomes" id="UP000030151">
    <property type="component" value="Unassembled WGS sequence"/>
</dbReference>
<dbReference type="PANTHER" id="PTHR43798">
    <property type="entry name" value="MONOACYLGLYCEROL LIPASE"/>
    <property type="match status" value="1"/>
</dbReference>
<dbReference type="PANTHER" id="PTHR43798:SF5">
    <property type="entry name" value="MONOACYLGLYCEROL LIPASE ABHD6"/>
    <property type="match status" value="1"/>
</dbReference>
<dbReference type="InterPro" id="IPR029058">
    <property type="entry name" value="AB_hydrolase_fold"/>
</dbReference>
<name>A0A014P4F4_9HYPO</name>
<accession>A0A014P4F4</accession>
<dbReference type="InterPro" id="IPR050266">
    <property type="entry name" value="AB_hydrolase_sf"/>
</dbReference>
<evidence type="ECO:0000256" key="1">
    <source>
        <dbReference type="SAM" id="MobiDB-lite"/>
    </source>
</evidence>
<dbReference type="GO" id="GO:0047372">
    <property type="term" value="F:monoacylglycerol lipase activity"/>
    <property type="evidence" value="ECO:0007669"/>
    <property type="project" value="TreeGrafter"/>
</dbReference>
<feature type="region of interest" description="Disordered" evidence="1">
    <location>
        <begin position="414"/>
        <end position="445"/>
    </location>
</feature>
<evidence type="ECO:0000313" key="3">
    <source>
        <dbReference type="EMBL" id="EXU96431.1"/>
    </source>
</evidence>
<feature type="compositionally biased region" description="Basic and acidic residues" evidence="1">
    <location>
        <begin position="343"/>
        <end position="352"/>
    </location>
</feature>
<dbReference type="OrthoDB" id="94039at2759"/>
<dbReference type="SUPFAM" id="SSF53474">
    <property type="entry name" value="alpha/beta-Hydrolases"/>
    <property type="match status" value="1"/>
</dbReference>
<feature type="domain" description="AB hydrolase-1" evidence="2">
    <location>
        <begin position="92"/>
        <end position="391"/>
    </location>
</feature>
<dbReference type="GO" id="GO:0016020">
    <property type="term" value="C:membrane"/>
    <property type="evidence" value="ECO:0007669"/>
    <property type="project" value="TreeGrafter"/>
</dbReference>
<dbReference type="InterPro" id="IPR000073">
    <property type="entry name" value="AB_hydrolase_1"/>
</dbReference>
<dbReference type="eggNOG" id="ENOG502QQ4M">
    <property type="taxonomic scope" value="Eukaryota"/>
</dbReference>
<protein>
    <submittedName>
        <fullName evidence="3">Carboxymethylbutenolide lactonase domain protein</fullName>
    </submittedName>
</protein>
<comment type="caution">
    <text evidence="3">The sequence shown here is derived from an EMBL/GenBank/DDBJ whole genome shotgun (WGS) entry which is preliminary data.</text>
</comment>
<sequence>MLSTRVAAVRPLRSAQHFHWRLAEQPRYTYGSMTMSTFFRQVEHTISGSHTRDYLGATANGDDHVPKLAVKQYIPLSNPRPQPGDVTIIGAHANGFPKELYEPLWDDVYDRLLRKNIRIRSVWIADIWNQGQSGVLNEKMLGNDPSWFDHARDLMNLINSKQDDIRHPIVGIGHSMGGTQLCLLSLMHPRLLDSLVLIDPVIQMQNGGVTPAMLSTRRRDAWPSTQEAASKFKETKFYQAWDPRVLDRWVEYGLRRGPTELYPDADGEQATLTTTKHQELFTFLRPTYRSESADAIVDWDPLMGREFPGYPFYRPEPVHAFQRLPELRPSTLYIFGNKSEMSQPDRRQEKVARTGTGVGGSGGAGAGRVRQAILDCGHLVAMEKVAESADAIADFLEQDLARQADERRQFERRWKEKTRREQFTVDERWAKEVKPSSLDGRDTKL</sequence>
<evidence type="ECO:0000313" key="4">
    <source>
        <dbReference type="Proteomes" id="UP000030151"/>
    </source>
</evidence>
<dbReference type="Gene3D" id="3.40.50.1820">
    <property type="entry name" value="alpha/beta hydrolase"/>
    <property type="match status" value="1"/>
</dbReference>
<dbReference type="Pfam" id="PF12697">
    <property type="entry name" value="Abhydrolase_6"/>
    <property type="match status" value="1"/>
</dbReference>